<dbReference type="Gene3D" id="1.10.10.10">
    <property type="entry name" value="Winged helix-like DNA-binding domain superfamily/Winged helix DNA-binding domain"/>
    <property type="match status" value="1"/>
</dbReference>
<dbReference type="InterPro" id="IPR023187">
    <property type="entry name" value="Tscrpt_reg_MarR-type_CS"/>
</dbReference>
<evidence type="ECO:0000313" key="5">
    <source>
        <dbReference type="EMBL" id="PEG35831.1"/>
    </source>
</evidence>
<evidence type="ECO:0000256" key="1">
    <source>
        <dbReference type="ARBA" id="ARBA00023015"/>
    </source>
</evidence>
<dbReference type="PROSITE" id="PS01117">
    <property type="entry name" value="HTH_MARR_1"/>
    <property type="match status" value="1"/>
</dbReference>
<evidence type="ECO:0000313" key="6">
    <source>
        <dbReference type="Proteomes" id="UP000220914"/>
    </source>
</evidence>
<dbReference type="InterPro" id="IPR036388">
    <property type="entry name" value="WH-like_DNA-bd_sf"/>
</dbReference>
<dbReference type="GO" id="GO:0003677">
    <property type="term" value="F:DNA binding"/>
    <property type="evidence" value="ECO:0007669"/>
    <property type="project" value="UniProtKB-KW"/>
</dbReference>
<dbReference type="PRINTS" id="PR00598">
    <property type="entry name" value="HTHMARR"/>
</dbReference>
<dbReference type="InterPro" id="IPR052526">
    <property type="entry name" value="HTH-type_Bedaq_tolerance"/>
</dbReference>
<reference evidence="5 6" key="1">
    <citation type="submission" date="2017-10" db="EMBL/GenBank/DDBJ databases">
        <title>The new phylogeny of genus Mycobacterium.</title>
        <authorList>
            <person name="Tortoli E."/>
            <person name="Trovato A."/>
            <person name="Cirillo D.M."/>
        </authorList>
    </citation>
    <scope>NUCLEOTIDE SEQUENCE [LARGE SCALE GENOMIC DNA]</scope>
    <source>
        <strain evidence="5 6">CCUG37673</strain>
    </source>
</reference>
<evidence type="ECO:0000256" key="3">
    <source>
        <dbReference type="ARBA" id="ARBA00023163"/>
    </source>
</evidence>
<evidence type="ECO:0000256" key="2">
    <source>
        <dbReference type="ARBA" id="ARBA00023125"/>
    </source>
</evidence>
<accession>A0A2A7MWZ1</accession>
<dbReference type="PANTHER" id="PTHR39515">
    <property type="entry name" value="CONSERVED PROTEIN"/>
    <property type="match status" value="1"/>
</dbReference>
<comment type="caution">
    <text evidence="5">The sequence shown here is derived from an EMBL/GenBank/DDBJ whole genome shotgun (WGS) entry which is preliminary data.</text>
</comment>
<dbReference type="SMART" id="SM00347">
    <property type="entry name" value="HTH_MARR"/>
    <property type="match status" value="1"/>
</dbReference>
<dbReference type="Pfam" id="PF01047">
    <property type="entry name" value="MarR"/>
    <property type="match status" value="1"/>
</dbReference>
<dbReference type="AlphaFoldDB" id="A0A2A7MWZ1"/>
<keyword evidence="3" id="KW-0804">Transcription</keyword>
<dbReference type="PROSITE" id="PS50995">
    <property type="entry name" value="HTH_MARR_2"/>
    <property type="match status" value="1"/>
</dbReference>
<dbReference type="Proteomes" id="UP000220914">
    <property type="component" value="Unassembled WGS sequence"/>
</dbReference>
<keyword evidence="2" id="KW-0238">DNA-binding</keyword>
<protein>
    <submittedName>
        <fullName evidence="5">MarR family transcriptional regulator</fullName>
    </submittedName>
</protein>
<feature type="domain" description="HTH marR-type" evidence="4">
    <location>
        <begin position="7"/>
        <end position="138"/>
    </location>
</feature>
<name>A0A2A7MWZ1_MYCAG</name>
<dbReference type="SUPFAM" id="SSF46785">
    <property type="entry name" value="Winged helix' DNA-binding domain"/>
    <property type="match status" value="1"/>
</dbReference>
<gene>
    <name evidence="5" type="ORF">CQY20_20880</name>
</gene>
<evidence type="ECO:0000259" key="4">
    <source>
        <dbReference type="PROSITE" id="PS50995"/>
    </source>
</evidence>
<keyword evidence="1" id="KW-0805">Transcription regulation</keyword>
<organism evidence="5 6">
    <name type="scientific">Mycolicibacterium agri</name>
    <name type="common">Mycobacterium agri</name>
    <dbReference type="NCBI Taxonomy" id="36811"/>
    <lineage>
        <taxon>Bacteria</taxon>
        <taxon>Bacillati</taxon>
        <taxon>Actinomycetota</taxon>
        <taxon>Actinomycetes</taxon>
        <taxon>Mycobacteriales</taxon>
        <taxon>Mycobacteriaceae</taxon>
        <taxon>Mycolicibacterium</taxon>
    </lineage>
</organism>
<keyword evidence="6" id="KW-1185">Reference proteome</keyword>
<dbReference type="GO" id="GO:0003700">
    <property type="term" value="F:DNA-binding transcription factor activity"/>
    <property type="evidence" value="ECO:0007669"/>
    <property type="project" value="InterPro"/>
</dbReference>
<dbReference type="EMBL" id="PDCP01000040">
    <property type="protein sequence ID" value="PEG35831.1"/>
    <property type="molecule type" value="Genomic_DNA"/>
</dbReference>
<dbReference type="PANTHER" id="PTHR39515:SF2">
    <property type="entry name" value="HTH-TYPE TRANSCRIPTIONAL REGULATOR RV0880"/>
    <property type="match status" value="1"/>
</dbReference>
<dbReference type="InterPro" id="IPR036390">
    <property type="entry name" value="WH_DNA-bd_sf"/>
</dbReference>
<dbReference type="InterPro" id="IPR000835">
    <property type="entry name" value="HTH_MarR-typ"/>
</dbReference>
<proteinExistence type="predicted"/>
<sequence>MVLPVTDAPEVATLHQVIHRLSRRLRKRADVDLTASQMSALITVERHGELRMGELGRLEQIGKSTLTRLVSKLEDAGYLRRWVDPADGRVSLVALTEHGAEVLRAARIRQQQYLLRQFEALDFEDQMTLLAAVPALEKLLAVKA</sequence>